<accession>A0ABV6YYN4</accession>
<sequence length="190" mass="20943">MKNFNIYITGVGGQGIGLLAEAIIRAADHAGHTVRGVDTHGLAQRGGVVVSYVRLGSSSHSPLFPAGEADLVIALERHEALRGLASFLKKQGTIIYYDALWQPLDVRLKKAQEVTPEQIITACEKKQVKLFTVQKDDLEDVRMQNVVVLSKIAQQKLIPDVMPEHYQLALADLLTGQTLEKNISLFNYLL</sequence>
<evidence type="ECO:0000259" key="2">
    <source>
        <dbReference type="Pfam" id="PF01558"/>
    </source>
</evidence>
<dbReference type="EMBL" id="JBHPBY010000174">
    <property type="protein sequence ID" value="MFC1851292.1"/>
    <property type="molecule type" value="Genomic_DNA"/>
</dbReference>
<evidence type="ECO:0000313" key="3">
    <source>
        <dbReference type="EMBL" id="MFC1851292.1"/>
    </source>
</evidence>
<protein>
    <submittedName>
        <fullName evidence="3">2-oxoacid:acceptor oxidoreductase family protein</fullName>
    </submittedName>
</protein>
<evidence type="ECO:0000313" key="4">
    <source>
        <dbReference type="Proteomes" id="UP001594351"/>
    </source>
</evidence>
<name>A0ABV6YYN4_UNCC1</name>
<dbReference type="InterPro" id="IPR019752">
    <property type="entry name" value="Pyrv/ketoisovalerate_OxRed_cat"/>
</dbReference>
<dbReference type="PANTHER" id="PTHR43854:SF1">
    <property type="entry name" value="INDOLEPYRUVATE OXIDOREDUCTASE SUBUNIT IORB"/>
    <property type="match status" value="1"/>
</dbReference>
<evidence type="ECO:0000256" key="1">
    <source>
        <dbReference type="ARBA" id="ARBA00023002"/>
    </source>
</evidence>
<reference evidence="3 4" key="1">
    <citation type="submission" date="2024-09" db="EMBL/GenBank/DDBJ databases">
        <title>Laminarin stimulates single cell rates of sulfate reduction while oxygen inhibits transcriptomic activity in coastal marine sediment.</title>
        <authorList>
            <person name="Lindsay M."/>
            <person name="Orcutt B."/>
            <person name="Emerson D."/>
            <person name="Stepanauskas R."/>
            <person name="D'Angelo T."/>
        </authorList>
    </citation>
    <scope>NUCLEOTIDE SEQUENCE [LARGE SCALE GENOMIC DNA]</scope>
    <source>
        <strain evidence="3">SAG AM-311-K15</strain>
    </source>
</reference>
<dbReference type="InterPro" id="IPR052198">
    <property type="entry name" value="IorB_Oxidoreductase"/>
</dbReference>
<dbReference type="InterPro" id="IPR002869">
    <property type="entry name" value="Pyrv_flavodox_OxRed_cen"/>
</dbReference>
<dbReference type="Proteomes" id="UP001594351">
    <property type="component" value="Unassembled WGS sequence"/>
</dbReference>
<dbReference type="PANTHER" id="PTHR43854">
    <property type="entry name" value="INDOLEPYRUVATE OXIDOREDUCTASE SUBUNIT IORB"/>
    <property type="match status" value="1"/>
</dbReference>
<dbReference type="Gene3D" id="3.40.920.10">
    <property type="entry name" value="Pyruvate-ferredoxin oxidoreductase, PFOR, domain III"/>
    <property type="match status" value="1"/>
</dbReference>
<dbReference type="Pfam" id="PF01558">
    <property type="entry name" value="POR"/>
    <property type="match status" value="1"/>
</dbReference>
<keyword evidence="4" id="KW-1185">Reference proteome</keyword>
<dbReference type="SUPFAM" id="SSF53323">
    <property type="entry name" value="Pyruvate-ferredoxin oxidoreductase, PFOR, domain III"/>
    <property type="match status" value="1"/>
</dbReference>
<proteinExistence type="predicted"/>
<feature type="domain" description="Pyruvate/ketoisovalerate oxidoreductase catalytic" evidence="2">
    <location>
        <begin position="12"/>
        <end position="186"/>
    </location>
</feature>
<keyword evidence="1" id="KW-0560">Oxidoreductase</keyword>
<organism evidence="3 4">
    <name type="scientific">candidate division CSSED10-310 bacterium</name>
    <dbReference type="NCBI Taxonomy" id="2855610"/>
    <lineage>
        <taxon>Bacteria</taxon>
        <taxon>Bacteria division CSSED10-310</taxon>
    </lineage>
</organism>
<gene>
    <name evidence="3" type="ORF">ACFL27_13935</name>
</gene>
<comment type="caution">
    <text evidence="3">The sequence shown here is derived from an EMBL/GenBank/DDBJ whole genome shotgun (WGS) entry which is preliminary data.</text>
</comment>